<gene>
    <name evidence="1" type="primary">273</name>
    <name evidence="1" type="ORF">HGTV1_273</name>
</gene>
<evidence type="ECO:0000313" key="2">
    <source>
        <dbReference type="Proteomes" id="UP000202786"/>
    </source>
</evidence>
<dbReference type="KEGG" id="vg:16193919"/>
<protein>
    <submittedName>
        <fullName evidence="1">Uncharacterized protein</fullName>
    </submittedName>
</protein>
<dbReference type="Proteomes" id="UP000202786">
    <property type="component" value="Segment"/>
</dbReference>
<keyword evidence="2" id="KW-1185">Reference proteome</keyword>
<dbReference type="GeneID" id="16193919"/>
<accession>R4T9G6</accession>
<reference evidence="1 2" key="1">
    <citation type="submission" date="2012-12" db="EMBL/GenBank/DDBJ databases">
        <authorList>
            <person name="Sencilo A."/>
            <person name="Jacobs-Sera D."/>
            <person name="Russell D.A."/>
            <person name="Ko C."/>
            <person name="Atanasova N."/>
            <person name="Osterlund E."/>
            <person name="Oksanen H.M."/>
            <person name="Bamford D.H."/>
            <person name="Hatfull G.F."/>
            <person name="Roine E."/>
            <person name="Hendrix R.W."/>
        </authorList>
    </citation>
    <scope>NUCLEOTIDE SEQUENCE [LARGE SCALE GENOMIC DNA]</scope>
</reference>
<sequence>MTEENDPAPAMELDFGIGRIYVKGDEDTSFEEVVDEFNRQKDDMTETIQELKEFDYELREEYDTETPSGPSFS</sequence>
<dbReference type="EMBL" id="KC292026">
    <property type="protein sequence ID" value="AGM11570.1"/>
    <property type="molecule type" value="Genomic_DNA"/>
</dbReference>
<proteinExistence type="predicted"/>
<dbReference type="RefSeq" id="YP_008059448.1">
    <property type="nucleotide sequence ID" value="NC_021328.1"/>
</dbReference>
<name>R4T9G6_9CAUD</name>
<evidence type="ECO:0000313" key="1">
    <source>
        <dbReference type="EMBL" id="AGM11570.1"/>
    </source>
</evidence>
<organism evidence="1 2">
    <name type="scientific">Halogranum tailed virus 1</name>
    <dbReference type="NCBI Taxonomy" id="1273749"/>
    <lineage>
        <taxon>Viruses</taxon>
        <taxon>Duplodnaviria</taxon>
        <taxon>Heunggongvirae</taxon>
        <taxon>Uroviricota</taxon>
        <taxon>Caudoviricetes</taxon>
        <taxon>Thumleimavirales</taxon>
        <taxon>Halomagnusviridae</taxon>
        <taxon>Hagravirus</taxon>
        <taxon>Hagravirus capitaneum</taxon>
        <taxon>Hagravirus HGTV1</taxon>
    </lineage>
</organism>